<dbReference type="OrthoDB" id="7057833at2"/>
<name>A0A0N9IDG0_9PSEU</name>
<dbReference type="Gene3D" id="3.40.630.30">
    <property type="match status" value="1"/>
</dbReference>
<dbReference type="SUPFAM" id="SSF55729">
    <property type="entry name" value="Acyl-CoA N-acyltransferases (Nat)"/>
    <property type="match status" value="1"/>
</dbReference>
<dbReference type="InterPro" id="IPR052523">
    <property type="entry name" value="Trichothecene_AcTrans"/>
</dbReference>
<keyword evidence="3" id="KW-1185">Reference proteome</keyword>
<accession>A0A0N9IDG0</accession>
<sequence>MTVKTATTADLPEVSVLLAEGFQDDPISTWLFPDATRRREVQPAFLGEFAALAIESGGRVSLRHDGLATTVWLPSGEDEDFLTRFGMITDEEAGRFEQLAALMAGNGPDRGDHMHLQLIAVRPDRHRMGIGGELLAHDLADLDTRGTPAYLEATSWLSASLYKRYGFEFTGRPFGPEPRSRMYPMWRDAQGLSSPRS</sequence>
<dbReference type="CDD" id="cd04301">
    <property type="entry name" value="NAT_SF"/>
    <property type="match status" value="1"/>
</dbReference>
<dbReference type="PROSITE" id="PS51186">
    <property type="entry name" value="GNAT"/>
    <property type="match status" value="1"/>
</dbReference>
<dbReference type="RefSeq" id="WP_054294666.1">
    <property type="nucleotide sequence ID" value="NZ_CP012752.1"/>
</dbReference>
<dbReference type="PANTHER" id="PTHR42791">
    <property type="entry name" value="GNAT FAMILY ACETYLTRANSFERASE"/>
    <property type="match status" value="1"/>
</dbReference>
<dbReference type="Pfam" id="PF13508">
    <property type="entry name" value="Acetyltransf_7"/>
    <property type="match status" value="1"/>
</dbReference>
<evidence type="ECO:0000259" key="1">
    <source>
        <dbReference type="PROSITE" id="PS51186"/>
    </source>
</evidence>
<evidence type="ECO:0000313" key="3">
    <source>
        <dbReference type="Proteomes" id="UP000063699"/>
    </source>
</evidence>
<dbReference type="KEGG" id="kphy:AOZ06_43245"/>
<dbReference type="PANTHER" id="PTHR42791:SF1">
    <property type="entry name" value="N-ACETYLTRANSFERASE DOMAIN-CONTAINING PROTEIN"/>
    <property type="match status" value="1"/>
</dbReference>
<dbReference type="AlphaFoldDB" id="A0A0N9IDG0"/>
<evidence type="ECO:0000313" key="2">
    <source>
        <dbReference type="EMBL" id="ALG12774.1"/>
    </source>
</evidence>
<protein>
    <recommendedName>
        <fullName evidence="1">N-acetyltransferase domain-containing protein</fullName>
    </recommendedName>
</protein>
<dbReference type="InterPro" id="IPR016181">
    <property type="entry name" value="Acyl_CoA_acyltransferase"/>
</dbReference>
<dbReference type="EMBL" id="CP012752">
    <property type="protein sequence ID" value="ALG12774.1"/>
    <property type="molecule type" value="Genomic_DNA"/>
</dbReference>
<dbReference type="STRING" id="860235.AOZ06_43245"/>
<proteinExistence type="predicted"/>
<reference evidence="2 3" key="1">
    <citation type="submission" date="2015-07" db="EMBL/GenBank/DDBJ databases">
        <title>Genome sequencing of Kibdelosporangium phytohabitans.</title>
        <authorList>
            <person name="Qin S."/>
            <person name="Xing K."/>
        </authorList>
    </citation>
    <scope>NUCLEOTIDE SEQUENCE [LARGE SCALE GENOMIC DNA]</scope>
    <source>
        <strain evidence="2 3">KLBMP1111</strain>
    </source>
</reference>
<feature type="domain" description="N-acetyltransferase" evidence="1">
    <location>
        <begin position="1"/>
        <end position="190"/>
    </location>
</feature>
<dbReference type="InterPro" id="IPR000182">
    <property type="entry name" value="GNAT_dom"/>
</dbReference>
<dbReference type="GO" id="GO:0016747">
    <property type="term" value="F:acyltransferase activity, transferring groups other than amino-acyl groups"/>
    <property type="evidence" value="ECO:0007669"/>
    <property type="project" value="InterPro"/>
</dbReference>
<dbReference type="Proteomes" id="UP000063699">
    <property type="component" value="Chromosome"/>
</dbReference>
<organism evidence="2 3">
    <name type="scientific">Kibdelosporangium phytohabitans</name>
    <dbReference type="NCBI Taxonomy" id="860235"/>
    <lineage>
        <taxon>Bacteria</taxon>
        <taxon>Bacillati</taxon>
        <taxon>Actinomycetota</taxon>
        <taxon>Actinomycetes</taxon>
        <taxon>Pseudonocardiales</taxon>
        <taxon>Pseudonocardiaceae</taxon>
        <taxon>Kibdelosporangium</taxon>
    </lineage>
</organism>
<gene>
    <name evidence="2" type="ORF">AOZ06_43245</name>
</gene>